<dbReference type="PROSITE" id="PS51229">
    <property type="entry name" value="DCUN1"/>
    <property type="match status" value="1"/>
</dbReference>
<organism evidence="4 5">
    <name type="scientific">Polysphondylium violaceum</name>
    <dbReference type="NCBI Taxonomy" id="133409"/>
    <lineage>
        <taxon>Eukaryota</taxon>
        <taxon>Amoebozoa</taxon>
        <taxon>Evosea</taxon>
        <taxon>Eumycetozoa</taxon>
        <taxon>Dictyostelia</taxon>
        <taxon>Dictyosteliales</taxon>
        <taxon>Dictyosteliaceae</taxon>
        <taxon>Polysphondylium</taxon>
    </lineage>
</organism>
<dbReference type="OrthoDB" id="286637at2759"/>
<comment type="caution">
    <text evidence="4">The sequence shown here is derived from an EMBL/GenBank/DDBJ whole genome shotgun (WGS) entry which is preliminary data.</text>
</comment>
<protein>
    <recommendedName>
        <fullName evidence="2">Defective in cullin neddylation protein</fullName>
    </recommendedName>
</protein>
<dbReference type="GO" id="GO:0045116">
    <property type="term" value="P:protein neddylation"/>
    <property type="evidence" value="ECO:0007669"/>
    <property type="project" value="TreeGrafter"/>
</dbReference>
<dbReference type="AlphaFoldDB" id="A0A8J4PYT3"/>
<dbReference type="Gene3D" id="1.10.238.10">
    <property type="entry name" value="EF-hand"/>
    <property type="match status" value="1"/>
</dbReference>
<dbReference type="PANTHER" id="PTHR12281:SF31">
    <property type="entry name" value="DCN1-LIKE PROTEIN 3"/>
    <property type="match status" value="1"/>
</dbReference>
<evidence type="ECO:0000313" key="5">
    <source>
        <dbReference type="Proteomes" id="UP000695562"/>
    </source>
</evidence>
<evidence type="ECO:0000256" key="2">
    <source>
        <dbReference type="RuleBase" id="RU410713"/>
    </source>
</evidence>
<dbReference type="Pfam" id="PF14555">
    <property type="entry name" value="UBA_4"/>
    <property type="match status" value="1"/>
</dbReference>
<dbReference type="InterPro" id="IPR042460">
    <property type="entry name" value="DCN1-like_PONY"/>
</dbReference>
<dbReference type="FunFam" id="1.10.238.200:FF:000003">
    <property type="entry name" value="DCN1-like protein 3"/>
    <property type="match status" value="1"/>
</dbReference>
<accession>A0A8J4PYT3</accession>
<reference evidence="4" key="1">
    <citation type="submission" date="2020-01" db="EMBL/GenBank/DDBJ databases">
        <title>Development of genomics and gene disruption for Polysphondylium violaceum indicates a role for the polyketide synthase stlB in stalk morphogenesis.</title>
        <authorList>
            <person name="Narita B."/>
            <person name="Kawabe Y."/>
            <person name="Kin K."/>
            <person name="Saito T."/>
            <person name="Gibbs R."/>
            <person name="Kuspa A."/>
            <person name="Muzny D."/>
            <person name="Queller D."/>
            <person name="Richards S."/>
            <person name="Strassman J."/>
            <person name="Sucgang R."/>
            <person name="Worley K."/>
            <person name="Schaap P."/>
        </authorList>
    </citation>
    <scope>NUCLEOTIDE SEQUENCE</scope>
    <source>
        <strain evidence="4">QSvi11</strain>
    </source>
</reference>
<feature type="domain" description="DCUN1" evidence="3">
    <location>
        <begin position="54"/>
        <end position="241"/>
    </location>
</feature>
<dbReference type="Gene3D" id="1.10.238.200">
    <property type="entry name" value="Cullin, PONY binding domain"/>
    <property type="match status" value="1"/>
</dbReference>
<dbReference type="EMBL" id="AJWJ01000137">
    <property type="protein sequence ID" value="KAF2074619.1"/>
    <property type="molecule type" value="Genomic_DNA"/>
</dbReference>
<dbReference type="Gene3D" id="1.10.8.10">
    <property type="entry name" value="DNA helicase RuvA subunit, C-terminal domain"/>
    <property type="match status" value="1"/>
</dbReference>
<dbReference type="GO" id="GO:0000151">
    <property type="term" value="C:ubiquitin ligase complex"/>
    <property type="evidence" value="ECO:0007669"/>
    <property type="project" value="TreeGrafter"/>
</dbReference>
<dbReference type="SUPFAM" id="SSF46934">
    <property type="entry name" value="UBA-like"/>
    <property type="match status" value="1"/>
</dbReference>
<dbReference type="GO" id="GO:0032182">
    <property type="term" value="F:ubiquitin-like protein binding"/>
    <property type="evidence" value="ECO:0007669"/>
    <property type="project" value="TreeGrafter"/>
</dbReference>
<dbReference type="GO" id="GO:0031624">
    <property type="term" value="F:ubiquitin conjugating enzyme binding"/>
    <property type="evidence" value="ECO:0007669"/>
    <property type="project" value="TreeGrafter"/>
</dbReference>
<name>A0A8J4PYT3_9MYCE</name>
<sequence length="246" mass="28504">MNRLTSDQKKKVTEFISITQSTESKAISYLKNGNWQIENSVDSYFSDPSNIPQVSTKSLESLFDKYKDSDDDKISGENILRLCKDIKVSNEIMEFAVLWRFKAKVLGEISKKEFIDTLTRMGIDSISKLEGDIKSLKSSLDSNESTYKELYIYTYDLGKIENQKNVSLDTAIELWKVVLASKFKDSEIWFDFLRKKHNLAISKDCWALFYDFVKIANDNINNYDSDGAWPVLIDEFVEYYKEQTGK</sequence>
<gene>
    <name evidence="4" type="ORF">CYY_004058</name>
</gene>
<dbReference type="InterPro" id="IPR009060">
    <property type="entry name" value="UBA-like_sf"/>
</dbReference>
<evidence type="ECO:0000313" key="4">
    <source>
        <dbReference type="EMBL" id="KAF2074619.1"/>
    </source>
</evidence>
<dbReference type="Proteomes" id="UP000695562">
    <property type="component" value="Unassembled WGS sequence"/>
</dbReference>
<proteinExistence type="predicted"/>
<dbReference type="GO" id="GO:0097602">
    <property type="term" value="F:cullin family protein binding"/>
    <property type="evidence" value="ECO:0007669"/>
    <property type="project" value="TreeGrafter"/>
</dbReference>
<dbReference type="GO" id="GO:0005886">
    <property type="term" value="C:plasma membrane"/>
    <property type="evidence" value="ECO:0007669"/>
    <property type="project" value="UniProtKB-ARBA"/>
</dbReference>
<dbReference type="InterPro" id="IPR005176">
    <property type="entry name" value="PONY_dom"/>
</dbReference>
<dbReference type="InterPro" id="IPR014764">
    <property type="entry name" value="DCN-prot"/>
</dbReference>
<dbReference type="PANTHER" id="PTHR12281">
    <property type="entry name" value="RP42 RELATED"/>
    <property type="match status" value="1"/>
</dbReference>
<keyword evidence="5" id="KW-1185">Reference proteome</keyword>
<comment type="function">
    <text evidence="2">Neddylation of cullins play an essential role in the regulation of SCF-type complexes activity.</text>
</comment>
<dbReference type="CDD" id="cd14350">
    <property type="entry name" value="UBA_DCNL"/>
    <property type="match status" value="1"/>
</dbReference>
<evidence type="ECO:0000259" key="3">
    <source>
        <dbReference type="PROSITE" id="PS51229"/>
    </source>
</evidence>
<keyword evidence="1" id="KW-0833">Ubl conjugation pathway</keyword>
<evidence type="ECO:0000256" key="1">
    <source>
        <dbReference type="ARBA" id="ARBA00022786"/>
    </source>
</evidence>
<dbReference type="Pfam" id="PF03556">
    <property type="entry name" value="Cullin_binding"/>
    <property type="match status" value="1"/>
</dbReference>